<comment type="caution">
    <text evidence="2">The sequence shown here is derived from an EMBL/GenBank/DDBJ whole genome shotgun (WGS) entry which is preliminary data.</text>
</comment>
<evidence type="ECO:0000313" key="3">
    <source>
        <dbReference type="Proteomes" id="UP001292094"/>
    </source>
</evidence>
<dbReference type="AlphaFoldDB" id="A0AAE1NS85"/>
<feature type="compositionally biased region" description="Basic residues" evidence="1">
    <location>
        <begin position="34"/>
        <end position="43"/>
    </location>
</feature>
<sequence>MKQGVWGKFARPQRRKDRREKNLDAVLDNLFTNRYKRNYRRAVSKQTESPSKISSHGSESKNRPNTNQSSQTKSDPGNKRRSEDSILDVYKGRNNAQLKNQWSHSSGRQSIKTRSLNMMVDRIASQLNTFGTSLGKPTWERTFSPVQKKGQLDDHTPSWLKSYLVPVNPTTKDHNILKQRCSSIEWGFPDENGKHRGRIVFSEENLTK</sequence>
<evidence type="ECO:0000256" key="1">
    <source>
        <dbReference type="SAM" id="MobiDB-lite"/>
    </source>
</evidence>
<gene>
    <name evidence="2" type="ORF">Pmani_032819</name>
</gene>
<feature type="region of interest" description="Disordered" evidence="1">
    <location>
        <begin position="1"/>
        <end position="83"/>
    </location>
</feature>
<evidence type="ECO:0000313" key="2">
    <source>
        <dbReference type="EMBL" id="KAK4294566.1"/>
    </source>
</evidence>
<organism evidence="2 3">
    <name type="scientific">Petrolisthes manimaculis</name>
    <dbReference type="NCBI Taxonomy" id="1843537"/>
    <lineage>
        <taxon>Eukaryota</taxon>
        <taxon>Metazoa</taxon>
        <taxon>Ecdysozoa</taxon>
        <taxon>Arthropoda</taxon>
        <taxon>Crustacea</taxon>
        <taxon>Multicrustacea</taxon>
        <taxon>Malacostraca</taxon>
        <taxon>Eumalacostraca</taxon>
        <taxon>Eucarida</taxon>
        <taxon>Decapoda</taxon>
        <taxon>Pleocyemata</taxon>
        <taxon>Anomura</taxon>
        <taxon>Galatheoidea</taxon>
        <taxon>Porcellanidae</taxon>
        <taxon>Petrolisthes</taxon>
    </lineage>
</organism>
<dbReference type="EMBL" id="JAWZYT010004264">
    <property type="protein sequence ID" value="KAK4294566.1"/>
    <property type="molecule type" value="Genomic_DNA"/>
</dbReference>
<protein>
    <submittedName>
        <fullName evidence="2">Uncharacterized protein</fullName>
    </submittedName>
</protein>
<keyword evidence="3" id="KW-1185">Reference proteome</keyword>
<proteinExistence type="predicted"/>
<accession>A0AAE1NS85</accession>
<reference evidence="2" key="1">
    <citation type="submission" date="2023-11" db="EMBL/GenBank/DDBJ databases">
        <title>Genome assemblies of two species of porcelain crab, Petrolisthes cinctipes and Petrolisthes manimaculis (Anomura: Porcellanidae).</title>
        <authorList>
            <person name="Angst P."/>
        </authorList>
    </citation>
    <scope>NUCLEOTIDE SEQUENCE</scope>
    <source>
        <strain evidence="2">PB745_02</strain>
        <tissue evidence="2">Gill</tissue>
    </source>
</reference>
<dbReference type="Proteomes" id="UP001292094">
    <property type="component" value="Unassembled WGS sequence"/>
</dbReference>
<feature type="compositionally biased region" description="Polar residues" evidence="1">
    <location>
        <begin position="44"/>
        <end position="75"/>
    </location>
</feature>
<name>A0AAE1NS85_9EUCA</name>